<keyword evidence="3 5" id="KW-1133">Transmembrane helix</keyword>
<evidence type="ECO:0000256" key="5">
    <source>
        <dbReference type="SAM" id="Phobius"/>
    </source>
</evidence>
<keyword evidence="4 5" id="KW-0472">Membrane</keyword>
<evidence type="ECO:0000256" key="1">
    <source>
        <dbReference type="ARBA" id="ARBA00004141"/>
    </source>
</evidence>
<protein>
    <recommendedName>
        <fullName evidence="7">Holin family protein</fullName>
    </recommendedName>
</protein>
<dbReference type="InterPro" id="IPR006480">
    <property type="entry name" value="Phage_holin_4_1"/>
</dbReference>
<accession>A0A644ZNT5</accession>
<dbReference type="GO" id="GO:0016020">
    <property type="term" value="C:membrane"/>
    <property type="evidence" value="ECO:0007669"/>
    <property type="project" value="UniProtKB-SubCell"/>
</dbReference>
<organism evidence="6">
    <name type="scientific">bioreactor metagenome</name>
    <dbReference type="NCBI Taxonomy" id="1076179"/>
    <lineage>
        <taxon>unclassified sequences</taxon>
        <taxon>metagenomes</taxon>
        <taxon>ecological metagenomes</taxon>
    </lineage>
</organism>
<gene>
    <name evidence="6" type="ORF">SDC9_86007</name>
</gene>
<dbReference type="NCBIfam" id="TIGR01593">
    <property type="entry name" value="holin_tox_secr"/>
    <property type="match status" value="1"/>
</dbReference>
<feature type="transmembrane region" description="Helical" evidence="5">
    <location>
        <begin position="34"/>
        <end position="54"/>
    </location>
</feature>
<sequence>MELQRFSQQMKVGCGLLACSLTFLFGSLDNLLQVFLALLALDYFTGVLASFIGGKLLNSRKGLEGIAKKIMLLTLVVLSNLMDNMLHTPGSLRALVIGFLVANESISILENCKKCGIPIPLKLKETIDRLKNTP</sequence>
<dbReference type="AlphaFoldDB" id="A0A644ZNT5"/>
<evidence type="ECO:0000313" key="6">
    <source>
        <dbReference type="EMBL" id="MPM39374.1"/>
    </source>
</evidence>
<dbReference type="EMBL" id="VSSQ01008616">
    <property type="protein sequence ID" value="MPM39374.1"/>
    <property type="molecule type" value="Genomic_DNA"/>
</dbReference>
<keyword evidence="2 5" id="KW-0812">Transmembrane</keyword>
<comment type="subcellular location">
    <subcellularLocation>
        <location evidence="1">Membrane</location>
        <topology evidence="1">Multi-pass membrane protein</topology>
    </subcellularLocation>
</comment>
<evidence type="ECO:0000256" key="4">
    <source>
        <dbReference type="ARBA" id="ARBA00023136"/>
    </source>
</evidence>
<evidence type="ECO:0000256" key="3">
    <source>
        <dbReference type="ARBA" id="ARBA00022989"/>
    </source>
</evidence>
<reference evidence="6" key="1">
    <citation type="submission" date="2019-08" db="EMBL/GenBank/DDBJ databases">
        <authorList>
            <person name="Kucharzyk K."/>
            <person name="Murdoch R.W."/>
            <person name="Higgins S."/>
            <person name="Loffler F."/>
        </authorList>
    </citation>
    <scope>NUCLEOTIDE SEQUENCE</scope>
</reference>
<dbReference type="Pfam" id="PF05105">
    <property type="entry name" value="Phage_holin_4_1"/>
    <property type="match status" value="1"/>
</dbReference>
<evidence type="ECO:0000256" key="2">
    <source>
        <dbReference type="ARBA" id="ARBA00022692"/>
    </source>
</evidence>
<evidence type="ECO:0008006" key="7">
    <source>
        <dbReference type="Google" id="ProtNLM"/>
    </source>
</evidence>
<name>A0A644ZNT5_9ZZZZ</name>
<proteinExistence type="predicted"/>
<comment type="caution">
    <text evidence="6">The sequence shown here is derived from an EMBL/GenBank/DDBJ whole genome shotgun (WGS) entry which is preliminary data.</text>
</comment>